<comment type="subcellular location">
    <subcellularLocation>
        <location evidence="2">Cell membrane</location>
        <topology evidence="2">Multi-pass membrane protein</topology>
    </subcellularLocation>
</comment>
<feature type="transmembrane region" description="Helical" evidence="3">
    <location>
        <begin position="113"/>
        <end position="139"/>
    </location>
</feature>
<feature type="transmembrane region" description="Helical" evidence="3">
    <location>
        <begin position="79"/>
        <end position="101"/>
    </location>
</feature>
<evidence type="ECO:0000256" key="2">
    <source>
        <dbReference type="PIRNR" id="PIRNR016661"/>
    </source>
</evidence>
<accession>A0A967C532</accession>
<comment type="similarity">
    <text evidence="1 2">Belongs to the BioY family.</text>
</comment>
<proteinExistence type="inferred from homology"/>
<gene>
    <name evidence="4" type="ORF">HBA54_02880</name>
</gene>
<feature type="transmembrane region" description="Helical" evidence="3">
    <location>
        <begin position="145"/>
        <end position="172"/>
    </location>
</feature>
<dbReference type="GO" id="GO:0015225">
    <property type="term" value="F:biotin transmembrane transporter activity"/>
    <property type="evidence" value="ECO:0007669"/>
    <property type="project" value="UniProtKB-UniRule"/>
</dbReference>
<comment type="caution">
    <text evidence="4">The sequence shown here is derived from an EMBL/GenBank/DDBJ whole genome shotgun (WGS) entry which is preliminary data.</text>
</comment>
<dbReference type="InterPro" id="IPR003784">
    <property type="entry name" value="BioY"/>
</dbReference>
<keyword evidence="5" id="KW-1185">Reference proteome</keyword>
<dbReference type="GO" id="GO:0005886">
    <property type="term" value="C:plasma membrane"/>
    <property type="evidence" value="ECO:0007669"/>
    <property type="project" value="UniProtKB-SubCell"/>
</dbReference>
<protein>
    <recommendedName>
        <fullName evidence="2">Biotin transporter</fullName>
    </recommendedName>
</protein>
<keyword evidence="2" id="KW-0813">Transport</keyword>
<sequence>MNGLLRSSLLAVVGSLLLWACAKIQVPFYPVPLTMTTFGVLAIGMAYGWRLGAVTVLLYLAQGAMGLPVFAGTPEKGIGLLYMAGPTGGYLLGYVLAAAACGGLAERGWDRNVFTAGLAMLIASVLMYLPGLFWLGVLFGWDKPILAWGLIPFIPGDLLKMALVAASLPVAWKLLAKFR</sequence>
<dbReference type="Proteomes" id="UP000761264">
    <property type="component" value="Unassembled WGS sequence"/>
</dbReference>
<organism evidence="4 5">
    <name type="scientific">Pelagibius litoralis</name>
    <dbReference type="NCBI Taxonomy" id="374515"/>
    <lineage>
        <taxon>Bacteria</taxon>
        <taxon>Pseudomonadati</taxon>
        <taxon>Pseudomonadota</taxon>
        <taxon>Alphaproteobacteria</taxon>
        <taxon>Rhodospirillales</taxon>
        <taxon>Rhodovibrionaceae</taxon>
        <taxon>Pelagibius</taxon>
    </lineage>
</organism>
<dbReference type="Pfam" id="PF02632">
    <property type="entry name" value="BioY"/>
    <property type="match status" value="1"/>
</dbReference>
<dbReference type="PANTHER" id="PTHR34295:SF1">
    <property type="entry name" value="BIOTIN TRANSPORTER BIOY"/>
    <property type="match status" value="1"/>
</dbReference>
<keyword evidence="3" id="KW-0812">Transmembrane</keyword>
<keyword evidence="2 3" id="KW-0472">Membrane</keyword>
<dbReference type="PANTHER" id="PTHR34295">
    <property type="entry name" value="BIOTIN TRANSPORTER BIOY"/>
    <property type="match status" value="1"/>
</dbReference>
<evidence type="ECO:0000256" key="3">
    <source>
        <dbReference type="SAM" id="Phobius"/>
    </source>
</evidence>
<keyword evidence="2" id="KW-1003">Cell membrane</keyword>
<feature type="transmembrane region" description="Helical" evidence="3">
    <location>
        <begin position="56"/>
        <end position="73"/>
    </location>
</feature>
<reference evidence="4" key="1">
    <citation type="submission" date="2020-03" db="EMBL/GenBank/DDBJ databases">
        <title>Genome of Pelagibius litoralis DSM 21314T.</title>
        <authorList>
            <person name="Wang G."/>
        </authorList>
    </citation>
    <scope>NUCLEOTIDE SEQUENCE</scope>
    <source>
        <strain evidence="4">DSM 21314</strain>
    </source>
</reference>
<name>A0A967C532_9PROT</name>
<keyword evidence="3" id="KW-1133">Transmembrane helix</keyword>
<dbReference type="AlphaFoldDB" id="A0A967C532"/>
<dbReference type="Gene3D" id="1.10.1760.20">
    <property type="match status" value="1"/>
</dbReference>
<evidence type="ECO:0000313" key="4">
    <source>
        <dbReference type="EMBL" id="NIA67526.1"/>
    </source>
</evidence>
<evidence type="ECO:0000313" key="5">
    <source>
        <dbReference type="Proteomes" id="UP000761264"/>
    </source>
</evidence>
<evidence type="ECO:0000256" key="1">
    <source>
        <dbReference type="ARBA" id="ARBA00010692"/>
    </source>
</evidence>
<dbReference type="EMBL" id="JAAQPH010000002">
    <property type="protein sequence ID" value="NIA67526.1"/>
    <property type="molecule type" value="Genomic_DNA"/>
</dbReference>
<dbReference type="PIRSF" id="PIRSF016661">
    <property type="entry name" value="BioY"/>
    <property type="match status" value="1"/>
</dbReference>